<dbReference type="AlphaFoldDB" id="A0A444WXE0"/>
<feature type="region of interest" description="Disordered" evidence="1">
    <location>
        <begin position="343"/>
        <end position="418"/>
    </location>
</feature>
<gene>
    <name evidence="3" type="ORF">Ahy_B10g100721</name>
</gene>
<feature type="compositionally biased region" description="Pro residues" evidence="1">
    <location>
        <begin position="315"/>
        <end position="325"/>
    </location>
</feature>
<evidence type="ECO:0000256" key="1">
    <source>
        <dbReference type="SAM" id="MobiDB-lite"/>
    </source>
</evidence>
<feature type="region of interest" description="Disordered" evidence="1">
    <location>
        <begin position="289"/>
        <end position="326"/>
    </location>
</feature>
<protein>
    <recommendedName>
        <fullName evidence="2">Putative plant transposon protein domain-containing protein</fullName>
    </recommendedName>
</protein>
<name>A0A444WXE0_ARAHY</name>
<evidence type="ECO:0000313" key="3">
    <source>
        <dbReference type="EMBL" id="RYQ82127.1"/>
    </source>
</evidence>
<keyword evidence="4" id="KW-1185">Reference proteome</keyword>
<dbReference type="Proteomes" id="UP000289738">
    <property type="component" value="Chromosome B10"/>
</dbReference>
<accession>A0A444WXE0</accession>
<dbReference type="Pfam" id="PF20167">
    <property type="entry name" value="Transposase_32"/>
    <property type="match status" value="1"/>
</dbReference>
<dbReference type="InterPro" id="IPR046796">
    <property type="entry name" value="Transposase_32_dom"/>
</dbReference>
<sequence length="418" mass="47109">MDQATQEELFMLIQEQQEFRKKQEQVISTVAKTLDQLASLRSCHDQEILVNEFVEPSEKHGVSEELQNQVEDIKSQHEAQEEINEEFVEFDPVEVNDHQVKEFYANFLKRDAPTVFLRGVTLDTSDTTLEALLDILHIPLACGAYTQIMKDVITGKLSLDMVLEKIGLPEAGWEYSKGDNVVPLSIACTDLNPEARIWQQIIADYILPSTHATHIRVHVVVLLWAILEGKRISVLPLIRESMWKVNQQQKYNIPFPSLITRLAALSGVERRPIDRTSVYISKQPFLPYGDYDRPPQMKRKTTEPPSSAAETSAPPTAPAPTPRPQTPYELCREILQAIVAKFEDRDPGPPPPDTPEPEAEEPASEGPAAEAGQVVETPERRPAEPTVKEVVVQRDEEPRVEEPAVETTTETSRAIIVY</sequence>
<proteinExistence type="predicted"/>
<feature type="compositionally biased region" description="Low complexity" evidence="1">
    <location>
        <begin position="303"/>
        <end position="314"/>
    </location>
</feature>
<feature type="compositionally biased region" description="Basic and acidic residues" evidence="1">
    <location>
        <begin position="377"/>
        <end position="402"/>
    </location>
</feature>
<comment type="caution">
    <text evidence="3">The sequence shown here is derived from an EMBL/GenBank/DDBJ whole genome shotgun (WGS) entry which is preliminary data.</text>
</comment>
<organism evidence="3 4">
    <name type="scientific">Arachis hypogaea</name>
    <name type="common">Peanut</name>
    <dbReference type="NCBI Taxonomy" id="3818"/>
    <lineage>
        <taxon>Eukaryota</taxon>
        <taxon>Viridiplantae</taxon>
        <taxon>Streptophyta</taxon>
        <taxon>Embryophyta</taxon>
        <taxon>Tracheophyta</taxon>
        <taxon>Spermatophyta</taxon>
        <taxon>Magnoliopsida</taxon>
        <taxon>eudicotyledons</taxon>
        <taxon>Gunneridae</taxon>
        <taxon>Pentapetalae</taxon>
        <taxon>rosids</taxon>
        <taxon>fabids</taxon>
        <taxon>Fabales</taxon>
        <taxon>Fabaceae</taxon>
        <taxon>Papilionoideae</taxon>
        <taxon>50 kb inversion clade</taxon>
        <taxon>dalbergioids sensu lato</taxon>
        <taxon>Dalbergieae</taxon>
        <taxon>Pterocarpus clade</taxon>
        <taxon>Arachis</taxon>
    </lineage>
</organism>
<evidence type="ECO:0000259" key="2">
    <source>
        <dbReference type="Pfam" id="PF20167"/>
    </source>
</evidence>
<feature type="domain" description="Putative plant transposon protein" evidence="2">
    <location>
        <begin position="94"/>
        <end position="268"/>
    </location>
</feature>
<reference evidence="3 4" key="1">
    <citation type="submission" date="2019-01" db="EMBL/GenBank/DDBJ databases">
        <title>Sequencing of cultivated peanut Arachis hypogaea provides insights into genome evolution and oil improvement.</title>
        <authorList>
            <person name="Chen X."/>
        </authorList>
    </citation>
    <scope>NUCLEOTIDE SEQUENCE [LARGE SCALE GENOMIC DNA]</scope>
    <source>
        <strain evidence="4">cv. Fuhuasheng</strain>
        <tissue evidence="3">Leaves</tissue>
    </source>
</reference>
<evidence type="ECO:0000313" key="4">
    <source>
        <dbReference type="Proteomes" id="UP000289738"/>
    </source>
</evidence>
<dbReference type="EMBL" id="SDMP01000020">
    <property type="protein sequence ID" value="RYQ82127.1"/>
    <property type="molecule type" value="Genomic_DNA"/>
</dbReference>